<evidence type="ECO:0000313" key="1">
    <source>
        <dbReference type="EMBL" id="GMQ62642.1"/>
    </source>
</evidence>
<gene>
    <name evidence="1" type="ORF">AN2V17_18740</name>
</gene>
<proteinExistence type="predicted"/>
<accession>A0ACB5UIF7</accession>
<keyword evidence="2" id="KW-1185">Reference proteome</keyword>
<name>A0ACB5UIF7_9FIRM</name>
<evidence type="ECO:0000313" key="2">
    <source>
        <dbReference type="Proteomes" id="UP001374599"/>
    </source>
</evidence>
<protein>
    <submittedName>
        <fullName evidence="1">Amino acid ABC transporter permease</fullName>
    </submittedName>
</protein>
<dbReference type="Proteomes" id="UP001374599">
    <property type="component" value="Unassembled WGS sequence"/>
</dbReference>
<sequence>MNFSLIYMSEITNYFEHFFKIVFGPEKGAGSYPRYLYWLNGIKFSLEVTLLAALIGIAIGICIAMCKLSKHKIVRALASIYTDLIRGTPVLIQILFIYLVVFSASDLPKLVIGAIAFGINSGAYVAEIIRAGIQGLDRGQMEAARSLGMPYGMAMRHIIIPQAIRNILPTLVNEFIVLLKETSVIGYIAGNDILKATNTIISQTYSPVEPLITSAVIYLILTSIFTFIMRKIERRLRAGDIR</sequence>
<dbReference type="EMBL" id="BTPU01000027">
    <property type="protein sequence ID" value="GMQ62642.1"/>
    <property type="molecule type" value="Genomic_DNA"/>
</dbReference>
<reference evidence="1" key="1">
    <citation type="submission" date="2023-09" db="EMBL/GenBank/DDBJ databases">
        <title>Vallitalea sediminicola and Vallitalea maricola sp. nov., anaerobic bacteria isolated from marine sediment.</title>
        <authorList>
            <person name="Hirano S."/>
            <person name="Maeda A."/>
            <person name="Terahara T."/>
            <person name="Mori K."/>
            <person name="Hamada M."/>
            <person name="Matsumoto R."/>
            <person name="Kobayashi T."/>
        </authorList>
    </citation>
    <scope>NUCLEOTIDE SEQUENCE</scope>
    <source>
        <strain evidence="1">AN17-2</strain>
    </source>
</reference>
<organism evidence="1 2">
    <name type="scientific">Vallitalea maricola</name>
    <dbReference type="NCBI Taxonomy" id="3074433"/>
    <lineage>
        <taxon>Bacteria</taxon>
        <taxon>Bacillati</taxon>
        <taxon>Bacillota</taxon>
        <taxon>Clostridia</taxon>
        <taxon>Lachnospirales</taxon>
        <taxon>Vallitaleaceae</taxon>
        <taxon>Vallitalea</taxon>
    </lineage>
</organism>
<comment type="caution">
    <text evidence="1">The sequence shown here is derived from an EMBL/GenBank/DDBJ whole genome shotgun (WGS) entry which is preliminary data.</text>
</comment>